<reference evidence="1 2" key="1">
    <citation type="journal article" date="2018" name="Front. Plant Sci.">
        <title>Red Clover (Trifolium pratense) and Zigzag Clover (T. medium) - A Picture of Genomic Similarities and Differences.</title>
        <authorList>
            <person name="Dluhosova J."/>
            <person name="Istvanek J."/>
            <person name="Nedelnik J."/>
            <person name="Repkova J."/>
        </authorList>
    </citation>
    <scope>NUCLEOTIDE SEQUENCE [LARGE SCALE GENOMIC DNA]</scope>
    <source>
        <strain evidence="2">cv. 10/8</strain>
        <tissue evidence="1">Leaf</tissue>
    </source>
</reference>
<organism evidence="1 2">
    <name type="scientific">Trifolium medium</name>
    <dbReference type="NCBI Taxonomy" id="97028"/>
    <lineage>
        <taxon>Eukaryota</taxon>
        <taxon>Viridiplantae</taxon>
        <taxon>Streptophyta</taxon>
        <taxon>Embryophyta</taxon>
        <taxon>Tracheophyta</taxon>
        <taxon>Spermatophyta</taxon>
        <taxon>Magnoliopsida</taxon>
        <taxon>eudicotyledons</taxon>
        <taxon>Gunneridae</taxon>
        <taxon>Pentapetalae</taxon>
        <taxon>rosids</taxon>
        <taxon>fabids</taxon>
        <taxon>Fabales</taxon>
        <taxon>Fabaceae</taxon>
        <taxon>Papilionoideae</taxon>
        <taxon>50 kb inversion clade</taxon>
        <taxon>NPAAA clade</taxon>
        <taxon>Hologalegina</taxon>
        <taxon>IRL clade</taxon>
        <taxon>Trifolieae</taxon>
        <taxon>Trifolium</taxon>
    </lineage>
</organism>
<protein>
    <submittedName>
        <fullName evidence="1">Uncharacterized protein</fullName>
    </submittedName>
</protein>
<comment type="caution">
    <text evidence="1">The sequence shown here is derived from an EMBL/GenBank/DDBJ whole genome shotgun (WGS) entry which is preliminary data.</text>
</comment>
<name>A0A392V6F0_9FABA</name>
<accession>A0A392V6F0</accession>
<evidence type="ECO:0000313" key="1">
    <source>
        <dbReference type="EMBL" id="MCI83908.1"/>
    </source>
</evidence>
<keyword evidence="2" id="KW-1185">Reference proteome</keyword>
<proteinExistence type="predicted"/>
<dbReference type="AlphaFoldDB" id="A0A392V6F0"/>
<sequence length="63" mass="6889">MSNSGLDEIVRASSIHQYLDLNTTNLSCKSDGANSIRASHSIEGQMMCILFHSEFLINYPGGI</sequence>
<dbReference type="Proteomes" id="UP000265520">
    <property type="component" value="Unassembled WGS sequence"/>
</dbReference>
<evidence type="ECO:0000313" key="2">
    <source>
        <dbReference type="Proteomes" id="UP000265520"/>
    </source>
</evidence>
<dbReference type="EMBL" id="LXQA011078132">
    <property type="protein sequence ID" value="MCI83908.1"/>
    <property type="molecule type" value="Genomic_DNA"/>
</dbReference>